<proteinExistence type="inferred from homology"/>
<comment type="caution">
    <text evidence="11">The sequence shown here is derived from an EMBL/GenBank/DDBJ whole genome shotgun (WGS) entry which is preliminary data.</text>
</comment>
<evidence type="ECO:0000256" key="1">
    <source>
        <dbReference type="ARBA" id="ARBA00009456"/>
    </source>
</evidence>
<dbReference type="SUPFAM" id="SSF57196">
    <property type="entry name" value="EGF/Laminin"/>
    <property type="match status" value="1"/>
</dbReference>
<feature type="compositionally biased region" description="Acidic residues" evidence="9">
    <location>
        <begin position="440"/>
        <end position="455"/>
    </location>
</feature>
<dbReference type="FunFam" id="2.10.25.10:FF:000027">
    <property type="entry name" value="Thrombospondin 3"/>
    <property type="match status" value="1"/>
</dbReference>
<dbReference type="PROSITE" id="PS01186">
    <property type="entry name" value="EGF_2"/>
    <property type="match status" value="1"/>
</dbReference>
<dbReference type="PANTHER" id="PTHR10199:SF100">
    <property type="entry name" value="THROMBOSPONDIN, ISOFORM A"/>
    <property type="match status" value="1"/>
</dbReference>
<keyword evidence="12" id="KW-1185">Reference proteome</keyword>
<dbReference type="AlphaFoldDB" id="A0A1Y3AYV3"/>
<dbReference type="InterPro" id="IPR017897">
    <property type="entry name" value="Thrombospondin_3_rpt"/>
</dbReference>
<dbReference type="PROSITE" id="PS50026">
    <property type="entry name" value="EGF_3"/>
    <property type="match status" value="1"/>
</dbReference>
<evidence type="ECO:0000259" key="10">
    <source>
        <dbReference type="PROSITE" id="PS50026"/>
    </source>
</evidence>
<dbReference type="InterPro" id="IPR018097">
    <property type="entry name" value="EGF_Ca-bd_CS"/>
</dbReference>
<dbReference type="OrthoDB" id="14563at2759"/>
<gene>
    <name evidence="11" type="ORF">BLA29_004041</name>
</gene>
<sequence length="514" mass="57307">CFEIAHFIIPIRELDRIGRPQGSFDIIRNLKFYIEFSDSNYGPKTANFRCSYQNSTISITTTTTTTAAPIKTTTIAPKSAVSQNQWHYEYFDHINSILAEHTKILTQQRQRIVMLEEELSKCCRTTNNSIRQCNDHHYHHHHQLSNRNCTYIEQPKQTCAHNPCFQGVQCYDDPINGFRCGSCPTGFNGDGIRCEDIDECRYYNPCDSMTSCVNVAPGFYCEDCPRGFRSSLIRGIGLEQAKQLRQICQDIDECQDGRNGGCVTNSYCINTAGSYTCGDCVDGYQGNQTVGCHKKSISTVICPDGCICHQDAYCVKRKGMIRYECQCKIGWAGDGKLCNLDGDLDGWPDIDLGCADIRCRADNCPQIPNSGQEDTDHDGLGDACDLDADNDGITNFNDNCPLVYNHDQRDSDYRNQSSADKYGDACDNCPTVPNPNQIDSDNDGVGDACDDDADNDGIPNTTDNCPYVANTDQKDQDRDHIGDICDNCPTVYNPDQLDADKDFVGDACDNNNDR</sequence>
<evidence type="ECO:0000256" key="7">
    <source>
        <dbReference type="PROSITE-ProRule" id="PRU00076"/>
    </source>
</evidence>
<keyword evidence="4" id="KW-0677">Repeat</keyword>
<dbReference type="GO" id="GO:0005509">
    <property type="term" value="F:calcium ion binding"/>
    <property type="evidence" value="ECO:0007669"/>
    <property type="project" value="UniProtKB-UniRule"/>
</dbReference>
<reference evidence="11 12" key="1">
    <citation type="submission" date="2017-03" db="EMBL/GenBank/DDBJ databases">
        <title>Genome Survey of Euroglyphus maynei.</title>
        <authorList>
            <person name="Arlian L.G."/>
            <person name="Morgan M.S."/>
            <person name="Rider S.D."/>
        </authorList>
    </citation>
    <scope>NUCLEOTIDE SEQUENCE [LARGE SCALE GENOMIC DNA]</scope>
    <source>
        <strain evidence="11">Arlian Lab</strain>
        <tissue evidence="11">Whole body</tissue>
    </source>
</reference>
<dbReference type="Gene3D" id="4.10.1080.10">
    <property type="entry name" value="TSP type-3 repeat"/>
    <property type="match status" value="2"/>
</dbReference>
<dbReference type="SUPFAM" id="SSF103647">
    <property type="entry name" value="TSP type-3 repeat"/>
    <property type="match status" value="2"/>
</dbReference>
<dbReference type="Pfam" id="PF02412">
    <property type="entry name" value="TSP_3"/>
    <property type="match status" value="2"/>
</dbReference>
<feature type="domain" description="EGF-like" evidence="10">
    <location>
        <begin position="155"/>
        <end position="195"/>
    </location>
</feature>
<keyword evidence="2 7" id="KW-0245">EGF-like domain</keyword>
<feature type="non-terminal residue" evidence="11">
    <location>
        <position position="1"/>
    </location>
</feature>
<dbReference type="InterPro" id="IPR003367">
    <property type="entry name" value="Thrombospondin_3-like_rpt"/>
</dbReference>
<dbReference type="PROSITE" id="PS51234">
    <property type="entry name" value="TSP3"/>
    <property type="match status" value="2"/>
</dbReference>
<feature type="repeat" description="TSP type-3" evidence="8">
    <location>
        <begin position="373"/>
        <end position="408"/>
    </location>
</feature>
<organism evidence="11 12">
    <name type="scientific">Euroglyphus maynei</name>
    <name type="common">Mayne's house dust mite</name>
    <dbReference type="NCBI Taxonomy" id="6958"/>
    <lineage>
        <taxon>Eukaryota</taxon>
        <taxon>Metazoa</taxon>
        <taxon>Ecdysozoa</taxon>
        <taxon>Arthropoda</taxon>
        <taxon>Chelicerata</taxon>
        <taxon>Arachnida</taxon>
        <taxon>Acari</taxon>
        <taxon>Acariformes</taxon>
        <taxon>Sarcoptiformes</taxon>
        <taxon>Astigmata</taxon>
        <taxon>Psoroptidia</taxon>
        <taxon>Analgoidea</taxon>
        <taxon>Pyroglyphidae</taxon>
        <taxon>Pyroglyphinae</taxon>
        <taxon>Euroglyphus</taxon>
    </lineage>
</organism>
<evidence type="ECO:0000256" key="9">
    <source>
        <dbReference type="SAM" id="MobiDB-lite"/>
    </source>
</evidence>
<dbReference type="FunFam" id="4.10.1080.10:FF:000004">
    <property type="entry name" value="Cartilage oligomeric matrix protein"/>
    <property type="match status" value="1"/>
</dbReference>
<evidence type="ECO:0000256" key="3">
    <source>
        <dbReference type="ARBA" id="ARBA00022729"/>
    </source>
</evidence>
<dbReference type="Pfam" id="PF07645">
    <property type="entry name" value="EGF_CA"/>
    <property type="match status" value="2"/>
</dbReference>
<dbReference type="InterPro" id="IPR001881">
    <property type="entry name" value="EGF-like_Ca-bd_dom"/>
</dbReference>
<dbReference type="Proteomes" id="UP000194236">
    <property type="component" value="Unassembled WGS sequence"/>
</dbReference>
<evidence type="ECO:0000313" key="11">
    <source>
        <dbReference type="EMBL" id="OTF73720.1"/>
    </source>
</evidence>
<dbReference type="FunFam" id="2.10.25.10:FF:000025">
    <property type="entry name" value="Thrombospondin 3"/>
    <property type="match status" value="1"/>
</dbReference>
<dbReference type="PROSITE" id="PS01187">
    <property type="entry name" value="EGF_CA"/>
    <property type="match status" value="1"/>
</dbReference>
<dbReference type="SMART" id="SM00181">
    <property type="entry name" value="EGF"/>
    <property type="match status" value="4"/>
</dbReference>
<name>A0A1Y3AYV3_EURMA</name>
<evidence type="ECO:0000256" key="4">
    <source>
        <dbReference type="ARBA" id="ARBA00022737"/>
    </source>
</evidence>
<dbReference type="Gene3D" id="2.10.25.10">
    <property type="entry name" value="Laminin"/>
    <property type="match status" value="3"/>
</dbReference>
<dbReference type="InterPro" id="IPR049883">
    <property type="entry name" value="NOTCH1_EGF-like"/>
</dbReference>
<evidence type="ECO:0000256" key="2">
    <source>
        <dbReference type="ARBA" id="ARBA00022536"/>
    </source>
</evidence>
<evidence type="ECO:0000256" key="8">
    <source>
        <dbReference type="PROSITE-ProRule" id="PRU00634"/>
    </source>
</evidence>
<dbReference type="InterPro" id="IPR028974">
    <property type="entry name" value="TSP_type-3_rpt"/>
</dbReference>
<comment type="similarity">
    <text evidence="1">Belongs to the thrombospondin family.</text>
</comment>
<protein>
    <recommendedName>
        <fullName evidence="10">EGF-like domain-containing protein</fullName>
    </recommendedName>
</protein>
<keyword evidence="5 8" id="KW-0106">Calcium</keyword>
<feature type="repeat" description="TSP type-3" evidence="8">
    <location>
        <begin position="438"/>
        <end position="473"/>
    </location>
</feature>
<feature type="region of interest" description="Disordered" evidence="9">
    <location>
        <begin position="433"/>
        <end position="478"/>
    </location>
</feature>
<dbReference type="InterPro" id="IPR000742">
    <property type="entry name" value="EGF"/>
</dbReference>
<keyword evidence="3" id="KW-0732">Signal</keyword>
<dbReference type="EMBL" id="MUJZ01050426">
    <property type="protein sequence ID" value="OTF73720.1"/>
    <property type="molecule type" value="Genomic_DNA"/>
</dbReference>
<dbReference type="GO" id="GO:0007155">
    <property type="term" value="P:cell adhesion"/>
    <property type="evidence" value="ECO:0007669"/>
    <property type="project" value="InterPro"/>
</dbReference>
<dbReference type="SMART" id="SM00179">
    <property type="entry name" value="EGF_CA"/>
    <property type="match status" value="3"/>
</dbReference>
<keyword evidence="6" id="KW-1015">Disulfide bond</keyword>
<dbReference type="CDD" id="cd00054">
    <property type="entry name" value="EGF_CA"/>
    <property type="match status" value="2"/>
</dbReference>
<dbReference type="FunFam" id="2.10.25.10:FF:000232">
    <property type="entry name" value="thrombospondin-3 isoform X1"/>
    <property type="match status" value="1"/>
</dbReference>
<dbReference type="PANTHER" id="PTHR10199">
    <property type="entry name" value="THROMBOSPONDIN"/>
    <property type="match status" value="1"/>
</dbReference>
<evidence type="ECO:0000313" key="12">
    <source>
        <dbReference type="Proteomes" id="UP000194236"/>
    </source>
</evidence>
<comment type="caution">
    <text evidence="7">Lacks conserved residue(s) required for the propagation of feature annotation.</text>
</comment>
<evidence type="ECO:0000256" key="5">
    <source>
        <dbReference type="ARBA" id="ARBA00022837"/>
    </source>
</evidence>
<evidence type="ECO:0000256" key="6">
    <source>
        <dbReference type="ARBA" id="ARBA00023157"/>
    </source>
</evidence>
<accession>A0A1Y3AYV3</accession>